<reference evidence="3" key="1">
    <citation type="submission" date="2016-10" db="EMBL/GenBank/DDBJ databases">
        <authorList>
            <person name="Varghese N."/>
            <person name="Submissions S."/>
        </authorList>
    </citation>
    <scope>NUCLEOTIDE SEQUENCE [LARGE SCALE GENOMIC DNA]</scope>
    <source>
        <strain evidence="3">CGMCC 4.3568</strain>
    </source>
</reference>
<evidence type="ECO:0000313" key="3">
    <source>
        <dbReference type="Proteomes" id="UP000243799"/>
    </source>
</evidence>
<dbReference type="GO" id="GO:0016740">
    <property type="term" value="F:transferase activity"/>
    <property type="evidence" value="ECO:0007669"/>
    <property type="project" value="UniProtKB-KW"/>
</dbReference>
<feature type="domain" description="Aminoglycoside phosphotransferase" evidence="1">
    <location>
        <begin position="7"/>
        <end position="233"/>
    </location>
</feature>
<dbReference type="InterPro" id="IPR051678">
    <property type="entry name" value="AGP_Transferase"/>
</dbReference>
<dbReference type="InterPro" id="IPR011009">
    <property type="entry name" value="Kinase-like_dom_sf"/>
</dbReference>
<evidence type="ECO:0000259" key="1">
    <source>
        <dbReference type="Pfam" id="PF01636"/>
    </source>
</evidence>
<dbReference type="Gene3D" id="3.90.1200.10">
    <property type="match status" value="1"/>
</dbReference>
<organism evidence="2 3">
    <name type="scientific">Amycolatopsis marina</name>
    <dbReference type="NCBI Taxonomy" id="490629"/>
    <lineage>
        <taxon>Bacteria</taxon>
        <taxon>Bacillati</taxon>
        <taxon>Actinomycetota</taxon>
        <taxon>Actinomycetes</taxon>
        <taxon>Pseudonocardiales</taxon>
        <taxon>Pseudonocardiaceae</taxon>
        <taxon>Amycolatopsis</taxon>
    </lineage>
</organism>
<keyword evidence="3" id="KW-1185">Reference proteome</keyword>
<keyword evidence="2" id="KW-0808">Transferase</keyword>
<name>A0A1I1CRR7_9PSEU</name>
<dbReference type="EMBL" id="FOKG01000047">
    <property type="protein sequence ID" value="SFB64756.1"/>
    <property type="molecule type" value="Genomic_DNA"/>
</dbReference>
<gene>
    <name evidence="2" type="ORF">SAMN05216266_1478</name>
</gene>
<dbReference type="Pfam" id="PF01636">
    <property type="entry name" value="APH"/>
    <property type="match status" value="1"/>
</dbReference>
<sequence length="288" mass="31743">MLDSGLGRLVGKVGLHGDRAVALRRLDEHRRVWEHGVPVPRLLGFTAASSVVGDRLLIVAEYLTGQDAEDSRSLPSGVMGEAMYSAGAALAGLHGVPVECFGDSDSGLDRGFATWGAAVSSRVELLARAYSERGGSLDWEVEGLVAAGLVLLGRLADEVSVVVRPAVAHLDVYLPNILLDAEGCFRALLDLEHVRWVDPVMDFVKPAMWMFEDQPWWAERFVCGYRSVGGWPQLWSERLAVATGLELLTGVNYWTRVRDLSMREDYVRRLRVWVRSDGVDGVWPATAW</sequence>
<dbReference type="Proteomes" id="UP000243799">
    <property type="component" value="Unassembled WGS sequence"/>
</dbReference>
<dbReference type="STRING" id="490629.SAMN05216266_1478"/>
<evidence type="ECO:0000313" key="2">
    <source>
        <dbReference type="EMBL" id="SFB64756.1"/>
    </source>
</evidence>
<dbReference type="InterPro" id="IPR002575">
    <property type="entry name" value="Aminoglycoside_PTrfase"/>
</dbReference>
<accession>A0A1I1CRR7</accession>
<dbReference type="AlphaFoldDB" id="A0A1I1CRR7"/>
<dbReference type="PANTHER" id="PTHR21310">
    <property type="entry name" value="AMINOGLYCOSIDE PHOSPHOTRANSFERASE-RELATED-RELATED"/>
    <property type="match status" value="1"/>
</dbReference>
<dbReference type="SUPFAM" id="SSF56112">
    <property type="entry name" value="Protein kinase-like (PK-like)"/>
    <property type="match status" value="1"/>
</dbReference>
<proteinExistence type="predicted"/>
<protein>
    <submittedName>
        <fullName evidence="2">Phosphotransferase enzyme family protein</fullName>
    </submittedName>
</protein>